<dbReference type="InterPro" id="IPR013543">
    <property type="entry name" value="Ca/CaM-dep_prot_kinase-assoc"/>
</dbReference>
<dbReference type="FunFam" id="1.10.510.10:FF:000001">
    <property type="entry name" value="Calcium/calmodulin-dependent protein kinase type II subunit delta"/>
    <property type="match status" value="1"/>
</dbReference>
<dbReference type="GO" id="GO:0004683">
    <property type="term" value="F:calcium/calmodulin-dependent protein kinase activity"/>
    <property type="evidence" value="ECO:0007669"/>
    <property type="project" value="UniProtKB-EC"/>
</dbReference>
<dbReference type="PROSITE" id="PS00107">
    <property type="entry name" value="PROTEIN_KINASE_ATP"/>
    <property type="match status" value="1"/>
</dbReference>
<evidence type="ECO:0000256" key="10">
    <source>
        <dbReference type="ARBA" id="ARBA00047307"/>
    </source>
</evidence>
<evidence type="ECO:0000313" key="16">
    <source>
        <dbReference type="RefSeq" id="XP_006832152.1"/>
    </source>
</evidence>
<dbReference type="GeneID" id="102826039"/>
<dbReference type="PANTHER" id="PTHR24347">
    <property type="entry name" value="SERINE/THREONINE-PROTEIN KINASE"/>
    <property type="match status" value="1"/>
</dbReference>
<protein>
    <recommendedName>
        <fullName evidence="2">calcium/calmodulin-dependent protein kinase</fullName>
        <ecNumber evidence="2">2.7.11.17</ecNumber>
    </recommendedName>
</protein>
<dbReference type="InterPro" id="IPR008271">
    <property type="entry name" value="Ser/Thr_kinase_AS"/>
</dbReference>
<name>A0A9B0T500_CHRAS</name>
<keyword evidence="5" id="KW-0808">Transferase</keyword>
<accession>A0A9B0T500</accession>
<dbReference type="RefSeq" id="XP_006832152.1">
    <property type="nucleotide sequence ID" value="XM_006832089.1"/>
</dbReference>
<dbReference type="Gene3D" id="3.10.450.50">
    <property type="match status" value="1"/>
</dbReference>
<feature type="domain" description="Protein kinase" evidence="14">
    <location>
        <begin position="14"/>
        <end position="272"/>
    </location>
</feature>
<evidence type="ECO:0000256" key="2">
    <source>
        <dbReference type="ARBA" id="ARBA00012434"/>
    </source>
</evidence>
<evidence type="ECO:0000256" key="8">
    <source>
        <dbReference type="ARBA" id="ARBA00022840"/>
    </source>
</evidence>
<dbReference type="CTD" id="816"/>
<dbReference type="InterPro" id="IPR000719">
    <property type="entry name" value="Prot_kinase_dom"/>
</dbReference>
<dbReference type="Gene3D" id="3.30.200.20">
    <property type="entry name" value="Phosphorylase Kinase, domain 1"/>
    <property type="match status" value="1"/>
</dbReference>
<feature type="compositionally biased region" description="Polar residues" evidence="13">
    <location>
        <begin position="330"/>
        <end position="345"/>
    </location>
</feature>
<dbReference type="CDD" id="cd14086">
    <property type="entry name" value="STKc_CaMKII"/>
    <property type="match status" value="1"/>
</dbReference>
<evidence type="ECO:0000256" key="5">
    <source>
        <dbReference type="ARBA" id="ARBA00022679"/>
    </source>
</evidence>
<dbReference type="Proteomes" id="UP000504623">
    <property type="component" value="Unplaced"/>
</dbReference>
<dbReference type="GO" id="GO:0005516">
    <property type="term" value="F:calmodulin binding"/>
    <property type="evidence" value="ECO:0007669"/>
    <property type="project" value="UniProtKB-KW"/>
</dbReference>
<dbReference type="SUPFAM" id="SSF54427">
    <property type="entry name" value="NTF2-like"/>
    <property type="match status" value="1"/>
</dbReference>
<evidence type="ECO:0000256" key="11">
    <source>
        <dbReference type="ARBA" id="ARBA00047430"/>
    </source>
</evidence>
<evidence type="ECO:0000256" key="4">
    <source>
        <dbReference type="ARBA" id="ARBA00022553"/>
    </source>
</evidence>
<comment type="catalytic activity">
    <reaction evidence="11">
        <text>L-seryl-[protein] + ATP = O-phospho-L-seryl-[protein] + ADP + H(+)</text>
        <dbReference type="Rhea" id="RHEA:17989"/>
        <dbReference type="Rhea" id="RHEA-COMP:9863"/>
        <dbReference type="Rhea" id="RHEA-COMP:11604"/>
        <dbReference type="ChEBI" id="CHEBI:15378"/>
        <dbReference type="ChEBI" id="CHEBI:29999"/>
        <dbReference type="ChEBI" id="CHEBI:30616"/>
        <dbReference type="ChEBI" id="CHEBI:83421"/>
        <dbReference type="ChEBI" id="CHEBI:456216"/>
        <dbReference type="EC" id="2.7.11.17"/>
    </reaction>
</comment>
<dbReference type="PROSITE" id="PS00108">
    <property type="entry name" value="PROTEIN_KINASE_ST"/>
    <property type="match status" value="1"/>
</dbReference>
<dbReference type="AlphaFoldDB" id="A0A9B0T500"/>
<comment type="similarity">
    <text evidence="1">Belongs to the protein kinase superfamily. CAMK Ser/Thr protein kinase family. CaMK subfamily.</text>
</comment>
<organism evidence="15 16">
    <name type="scientific">Chrysochloris asiatica</name>
    <name type="common">Cape golden mole</name>
    <dbReference type="NCBI Taxonomy" id="185453"/>
    <lineage>
        <taxon>Eukaryota</taxon>
        <taxon>Metazoa</taxon>
        <taxon>Chordata</taxon>
        <taxon>Craniata</taxon>
        <taxon>Vertebrata</taxon>
        <taxon>Euteleostomi</taxon>
        <taxon>Mammalia</taxon>
        <taxon>Eutheria</taxon>
        <taxon>Afrotheria</taxon>
        <taxon>Chrysochloridae</taxon>
        <taxon>Chrysochlorinae</taxon>
        <taxon>Chrysochloris</taxon>
    </lineage>
</organism>
<keyword evidence="8 12" id="KW-0067">ATP-binding</keyword>
<keyword evidence="7 16" id="KW-0418">Kinase</keyword>
<evidence type="ECO:0000313" key="15">
    <source>
        <dbReference type="Proteomes" id="UP000504623"/>
    </source>
</evidence>
<evidence type="ECO:0000256" key="3">
    <source>
        <dbReference type="ARBA" id="ARBA00022527"/>
    </source>
</evidence>
<dbReference type="GO" id="GO:0043226">
    <property type="term" value="C:organelle"/>
    <property type="evidence" value="ECO:0007669"/>
    <property type="project" value="UniProtKB-ARBA"/>
</dbReference>
<keyword evidence="15" id="KW-1185">Reference proteome</keyword>
<dbReference type="InterPro" id="IPR017441">
    <property type="entry name" value="Protein_kinase_ATP_BS"/>
</dbReference>
<feature type="compositionally biased region" description="Polar residues" evidence="13">
    <location>
        <begin position="353"/>
        <end position="362"/>
    </location>
</feature>
<keyword evidence="6 12" id="KW-0547">Nucleotide-binding</keyword>
<evidence type="ECO:0000256" key="9">
    <source>
        <dbReference type="ARBA" id="ARBA00022860"/>
    </source>
</evidence>
<feature type="region of interest" description="Disordered" evidence="13">
    <location>
        <begin position="325"/>
        <end position="369"/>
    </location>
</feature>
<keyword evidence="9" id="KW-0112">Calmodulin-binding</keyword>
<dbReference type="Pfam" id="PF08332">
    <property type="entry name" value="CaMKII_AD"/>
    <property type="match status" value="1"/>
</dbReference>
<dbReference type="InterPro" id="IPR011009">
    <property type="entry name" value="Kinase-like_dom_sf"/>
</dbReference>
<dbReference type="EC" id="2.7.11.17" evidence="2"/>
<gene>
    <name evidence="16" type="primary">CAMK2B</name>
</gene>
<dbReference type="SMART" id="SM00220">
    <property type="entry name" value="S_TKc"/>
    <property type="match status" value="1"/>
</dbReference>
<evidence type="ECO:0000256" key="12">
    <source>
        <dbReference type="PROSITE-ProRule" id="PRU10141"/>
    </source>
</evidence>
<sequence>MATTVTCTRFTDEYQLYEDIGKGAFSVVRRCVKLCTGHEYAAKIINTKKLSARDHQKLEREARICRLLKHSNIVRLHDSISEEGFHYLVFDLVTGGELFEDIVAREYYSEADASHCIQQILEAVLHCHQMGVVHRDLKPENLLLASKCKGAAVKLADFGLAIEVQGDQQAWFGFAGTPGYLSPEVLRKEAYGKPVDIWACGVILYILLVGYPPFWDEDQHKLYQQIKAGAYDFPSPEWDTVTPEAKNLINQMLTINPAKRITAHEALKHPWVCQRSTVASMMHRQETVECLKKFNARRKLKGAILTTMLATRNFSAAKSLLNKKADGVKPQTNSTKNSAAVTSPKGTLPSAALESSDSSNTTIEDEDTKARKQEIIKITEQLIEAINNGDFEAYAKICDPGLTSFEPEALGNLVEGMDFHRFYFENLLAKNSKPIHTTILNPHVHVIGEDAACIAYIRLTQYLDGQGRPRTSQSEETRVWHRRDGKWLNVHFHCSGAPVAPLQ</sequence>
<dbReference type="FunFam" id="3.10.450.50:FF:000001">
    <property type="entry name" value="calcium/calmodulin-dependent protein kinase type II subunit gamma isoform X1"/>
    <property type="match status" value="1"/>
</dbReference>
<evidence type="ECO:0000256" key="7">
    <source>
        <dbReference type="ARBA" id="ARBA00022777"/>
    </source>
</evidence>
<dbReference type="Gene3D" id="1.10.510.10">
    <property type="entry name" value="Transferase(Phosphotransferase) domain 1"/>
    <property type="match status" value="1"/>
</dbReference>
<evidence type="ECO:0000256" key="13">
    <source>
        <dbReference type="SAM" id="MobiDB-lite"/>
    </source>
</evidence>
<dbReference type="GO" id="GO:0005524">
    <property type="term" value="F:ATP binding"/>
    <property type="evidence" value="ECO:0007669"/>
    <property type="project" value="UniProtKB-UniRule"/>
</dbReference>
<proteinExistence type="inferred from homology"/>
<dbReference type="SUPFAM" id="SSF56112">
    <property type="entry name" value="Protein kinase-like (PK-like)"/>
    <property type="match status" value="1"/>
</dbReference>
<reference evidence="16" key="1">
    <citation type="submission" date="2025-08" db="UniProtKB">
        <authorList>
            <consortium name="RefSeq"/>
        </authorList>
    </citation>
    <scope>IDENTIFICATION</scope>
    <source>
        <tissue evidence="16">Spleen</tissue>
    </source>
</reference>
<dbReference type="PROSITE" id="PS50011">
    <property type="entry name" value="PROTEIN_KINASE_DOM"/>
    <property type="match status" value="1"/>
</dbReference>
<evidence type="ECO:0000259" key="14">
    <source>
        <dbReference type="PROSITE" id="PS50011"/>
    </source>
</evidence>
<keyword evidence="4" id="KW-0597">Phosphoprotein</keyword>
<keyword evidence="3" id="KW-0723">Serine/threonine-protein kinase</keyword>
<dbReference type="FunFam" id="3.30.200.20:FF:000002">
    <property type="entry name" value="Calcium/calmodulin-dependent protein kinase type II subunit delta isoform 2"/>
    <property type="match status" value="1"/>
</dbReference>
<dbReference type="InterPro" id="IPR032710">
    <property type="entry name" value="NTF2-like_dom_sf"/>
</dbReference>
<evidence type="ECO:0000256" key="6">
    <source>
        <dbReference type="ARBA" id="ARBA00022741"/>
    </source>
</evidence>
<dbReference type="Gene3D" id="6.10.140.620">
    <property type="match status" value="1"/>
</dbReference>
<evidence type="ECO:0000256" key="1">
    <source>
        <dbReference type="ARBA" id="ARBA00005354"/>
    </source>
</evidence>
<dbReference type="Pfam" id="PF00069">
    <property type="entry name" value="Pkinase"/>
    <property type="match status" value="1"/>
</dbReference>
<feature type="binding site" evidence="12">
    <location>
        <position position="43"/>
    </location>
    <ligand>
        <name>ATP</name>
        <dbReference type="ChEBI" id="CHEBI:30616"/>
    </ligand>
</feature>
<dbReference type="OrthoDB" id="336747at2759"/>
<comment type="catalytic activity">
    <reaction evidence="10">
        <text>L-threonyl-[protein] + ATP = O-phospho-L-threonyl-[protein] + ADP + H(+)</text>
        <dbReference type="Rhea" id="RHEA:46608"/>
        <dbReference type="Rhea" id="RHEA-COMP:11060"/>
        <dbReference type="Rhea" id="RHEA-COMP:11605"/>
        <dbReference type="ChEBI" id="CHEBI:15378"/>
        <dbReference type="ChEBI" id="CHEBI:30013"/>
        <dbReference type="ChEBI" id="CHEBI:30616"/>
        <dbReference type="ChEBI" id="CHEBI:61977"/>
        <dbReference type="ChEBI" id="CHEBI:456216"/>
        <dbReference type="EC" id="2.7.11.17"/>
    </reaction>
</comment>